<evidence type="ECO:0000313" key="2">
    <source>
        <dbReference type="EMBL" id="GDY57393.1"/>
    </source>
</evidence>
<dbReference type="AlphaFoldDB" id="A0A4D4LH00"/>
<proteinExistence type="predicted"/>
<reference evidence="2 3" key="1">
    <citation type="journal article" date="2020" name="Int. J. Syst. Evol. Microbiol.">
        <title>Reclassification of Streptomyces castelarensis and Streptomyces sporoclivatus as later heterotypic synonyms of Streptomyces antimycoticus.</title>
        <authorList>
            <person name="Komaki H."/>
            <person name="Tamura T."/>
        </authorList>
    </citation>
    <scope>NUCLEOTIDE SEQUENCE [LARGE SCALE GENOMIC DNA]</scope>
    <source>
        <strain evidence="2 3">NBRC 13459</strain>
    </source>
</reference>
<gene>
    <name evidence="2" type="ORF">SVIO_080160</name>
</gene>
<comment type="caution">
    <text evidence="2">The sequence shown here is derived from an EMBL/GenBank/DDBJ whole genome shotgun (WGS) entry which is preliminary data.</text>
</comment>
<evidence type="ECO:0000313" key="3">
    <source>
        <dbReference type="Proteomes" id="UP000301309"/>
    </source>
</evidence>
<evidence type="ECO:0000256" key="1">
    <source>
        <dbReference type="SAM" id="MobiDB-lite"/>
    </source>
</evidence>
<dbReference type="Proteomes" id="UP000301309">
    <property type="component" value="Unassembled WGS sequence"/>
</dbReference>
<protein>
    <submittedName>
        <fullName evidence="2">Uncharacterized protein</fullName>
    </submittedName>
</protein>
<accession>A0A4D4LH00</accession>
<feature type="region of interest" description="Disordered" evidence="1">
    <location>
        <begin position="33"/>
        <end position="92"/>
    </location>
</feature>
<dbReference type="RefSeq" id="WP_162001927.1">
    <property type="nucleotide sequence ID" value="NZ_BAAASO010000078.1"/>
</dbReference>
<keyword evidence="3" id="KW-1185">Reference proteome</keyword>
<name>A0A4D4LH00_STRVO</name>
<sequence length="92" mass="9311">MSAWEELLSRACLACDGQDVDALPALVGDDVDRPDGSQFGGHAGGLRLTPCSGTGSAEGHGRESGASRAPGVPAGKTMVRKEKRTATVEGSS</sequence>
<organism evidence="2 3">
    <name type="scientific">Streptomyces violaceusniger</name>
    <dbReference type="NCBI Taxonomy" id="68280"/>
    <lineage>
        <taxon>Bacteria</taxon>
        <taxon>Bacillati</taxon>
        <taxon>Actinomycetota</taxon>
        <taxon>Actinomycetes</taxon>
        <taxon>Kitasatosporales</taxon>
        <taxon>Streptomycetaceae</taxon>
        <taxon>Streptomyces</taxon>
        <taxon>Streptomyces violaceusniger group</taxon>
    </lineage>
</organism>
<dbReference type="EMBL" id="BJHW01000001">
    <property type="protein sequence ID" value="GDY57393.1"/>
    <property type="molecule type" value="Genomic_DNA"/>
</dbReference>